<dbReference type="PANTHER" id="PTHR46135:SF3">
    <property type="entry name" value="NME_NM23 FAMILY MEMBER 8"/>
    <property type="match status" value="1"/>
</dbReference>
<name>A0A6J1NUC6_BICAN</name>
<evidence type="ECO:0000313" key="4">
    <source>
        <dbReference type="RefSeq" id="XP_023950339.1"/>
    </source>
</evidence>
<gene>
    <name evidence="4" type="primary">LOC112054704</name>
</gene>
<dbReference type="InterPro" id="IPR051766">
    <property type="entry name" value="TXND_domain-containing"/>
</dbReference>
<dbReference type="RefSeq" id="XP_023950339.1">
    <property type="nucleotide sequence ID" value="XM_024094571.2"/>
</dbReference>
<evidence type="ECO:0000256" key="1">
    <source>
        <dbReference type="SAM" id="MobiDB-lite"/>
    </source>
</evidence>
<dbReference type="OrthoDB" id="10263751at2759"/>
<dbReference type="Pfam" id="PF15928">
    <property type="entry name" value="DUF4746"/>
    <property type="match status" value="1"/>
</dbReference>
<protein>
    <submittedName>
        <fullName evidence="4">Uncharacterized protein LOC112054704</fullName>
    </submittedName>
</protein>
<proteinExistence type="predicted"/>
<sequence>MAKKKIEVFVNIENEQQFEYILNHNQNILICADVYNSFAGPCTALDQLFVKIKLDWSDGNMLLLRVLIDEIESLSRFHDQSEPVFLFIVNRKITRVFRGVDHMRFAQAAKFEIDCFNQYQKGNLNERVTYNLDEASPEEMEWHKSRILEKQKEESSAEARRQERQAARKRHRAERMIPYLQHLNFVLYWPHMVHAHPELYERWDQNNIIMVGREEVRLSEEMAYDVLYAGDAELNEASLYTLLSAPALAICFRLLDTDKHFVSLVRKILYEEVTPIDETKPLKDQNALKTAFDTYKTYSSSREEILRKRKENRLKQKEEVIEKRARRLSEIQRLARQAIADGIQAKRAAKENRRIELLKTGNLSALENLNQESDDDDVNIVIPEVLPDVEVEDEEETDDENEYFPPAGLLIPGFYAPPNDVAKTNGLAILFPKLVSENVTPEDEFLPPHVLVMFDMDKRYKAMEVISQYKDEVIHMGIFKATRPSGPVKHIAYSIKQFDVMAKRKTYKLEKLKLALMISIKKDLALLELVGIGPTHVSRDVIAGEVECAVLFSVDYGDNYPQFEDFEIY</sequence>
<organism evidence="3 4">
    <name type="scientific">Bicyclus anynana</name>
    <name type="common">Squinting bush brown butterfly</name>
    <dbReference type="NCBI Taxonomy" id="110368"/>
    <lineage>
        <taxon>Eukaryota</taxon>
        <taxon>Metazoa</taxon>
        <taxon>Ecdysozoa</taxon>
        <taxon>Arthropoda</taxon>
        <taxon>Hexapoda</taxon>
        <taxon>Insecta</taxon>
        <taxon>Pterygota</taxon>
        <taxon>Neoptera</taxon>
        <taxon>Endopterygota</taxon>
        <taxon>Lepidoptera</taxon>
        <taxon>Glossata</taxon>
        <taxon>Ditrysia</taxon>
        <taxon>Papilionoidea</taxon>
        <taxon>Nymphalidae</taxon>
        <taxon>Satyrinae</taxon>
        <taxon>Satyrini</taxon>
        <taxon>Mycalesina</taxon>
        <taxon>Bicyclus</taxon>
    </lineage>
</organism>
<dbReference type="InterPro" id="IPR031827">
    <property type="entry name" value="DUF4746"/>
</dbReference>
<dbReference type="Proteomes" id="UP001652582">
    <property type="component" value="Chromosome 20"/>
</dbReference>
<feature type="region of interest" description="Disordered" evidence="1">
    <location>
        <begin position="144"/>
        <end position="169"/>
    </location>
</feature>
<dbReference type="SUPFAM" id="SSF52833">
    <property type="entry name" value="Thioredoxin-like"/>
    <property type="match status" value="1"/>
</dbReference>
<evidence type="ECO:0000313" key="3">
    <source>
        <dbReference type="Proteomes" id="UP001652582"/>
    </source>
</evidence>
<accession>A0A6J1NUC6</accession>
<evidence type="ECO:0000259" key="2">
    <source>
        <dbReference type="Pfam" id="PF15928"/>
    </source>
</evidence>
<dbReference type="Gene3D" id="3.40.30.10">
    <property type="entry name" value="Glutaredoxin"/>
    <property type="match status" value="1"/>
</dbReference>
<dbReference type="PANTHER" id="PTHR46135">
    <property type="entry name" value="NME/NM23 FAMILY MEMBER 8"/>
    <property type="match status" value="1"/>
</dbReference>
<dbReference type="AlphaFoldDB" id="A0A6J1NUC6"/>
<keyword evidence="3" id="KW-1185">Reference proteome</keyword>
<dbReference type="KEGG" id="bany:112054704"/>
<reference evidence="4" key="1">
    <citation type="submission" date="2025-08" db="UniProtKB">
        <authorList>
            <consortium name="RefSeq"/>
        </authorList>
    </citation>
    <scope>IDENTIFICATION</scope>
</reference>
<dbReference type="GeneID" id="112054704"/>
<feature type="compositionally biased region" description="Basic and acidic residues" evidence="1">
    <location>
        <begin position="144"/>
        <end position="166"/>
    </location>
</feature>
<dbReference type="InterPro" id="IPR036249">
    <property type="entry name" value="Thioredoxin-like_sf"/>
</dbReference>
<feature type="domain" description="DUF4746" evidence="2">
    <location>
        <begin position="314"/>
        <end position="560"/>
    </location>
</feature>